<protein>
    <submittedName>
        <fullName evidence="3">Alpha/beta fold hydrolase</fullName>
    </submittedName>
</protein>
<sequence length="257" mass="29698">MKLYFRQSGESGSPIIILHGIFGSSDNWLTIGKILGEENRVFMVDQRNHGQSPRSDEFNYDVMAADLHEFILEHKLENPIIVGHSMGGKAVMQFAMSYPDAFSKMVVVDIAPKYYPVHHSMILQGLASVDLKNLKSRTEANEILSRFEENEGVRQFLLKNLWRNPVKNNEFDWRINLPVITQNIDVVGHELQNEQTVEKPALFIRGSESHYIQPEDERKIWELFPNYELETIEGAGHWVQADKPKEFIEILTRFVKS</sequence>
<dbReference type="InterPro" id="IPR029058">
    <property type="entry name" value="AB_hydrolase_fold"/>
</dbReference>
<dbReference type="Proteomes" id="UP001302949">
    <property type="component" value="Unassembled WGS sequence"/>
</dbReference>
<evidence type="ECO:0000313" key="4">
    <source>
        <dbReference type="Proteomes" id="UP001302949"/>
    </source>
</evidence>
<dbReference type="PANTHER" id="PTHR46118">
    <property type="entry name" value="PROTEIN ABHD11"/>
    <property type="match status" value="1"/>
</dbReference>
<dbReference type="GO" id="GO:0016787">
    <property type="term" value="F:hydrolase activity"/>
    <property type="evidence" value="ECO:0007669"/>
    <property type="project" value="UniProtKB-KW"/>
</dbReference>
<gene>
    <name evidence="3" type="ORF">VB248_09455</name>
</gene>
<evidence type="ECO:0000256" key="1">
    <source>
        <dbReference type="ARBA" id="ARBA00022801"/>
    </source>
</evidence>
<reference evidence="3 4" key="1">
    <citation type="submission" date="2023-12" db="EMBL/GenBank/DDBJ databases">
        <title>Novel species of the genus Arcicella isolated from rivers.</title>
        <authorList>
            <person name="Lu H."/>
        </authorList>
    </citation>
    <scope>NUCLEOTIDE SEQUENCE [LARGE SCALE GENOMIC DNA]</scope>
    <source>
        <strain evidence="3 4">KCTC 23307</strain>
    </source>
</reference>
<dbReference type="SUPFAM" id="SSF53474">
    <property type="entry name" value="alpha/beta-Hydrolases"/>
    <property type="match status" value="1"/>
</dbReference>
<dbReference type="EMBL" id="JAYFUM010000009">
    <property type="protein sequence ID" value="MEA5139361.1"/>
    <property type="molecule type" value="Genomic_DNA"/>
</dbReference>
<dbReference type="InterPro" id="IPR000073">
    <property type="entry name" value="AB_hydrolase_1"/>
</dbReference>
<dbReference type="PANTHER" id="PTHR46118:SF4">
    <property type="entry name" value="PROTEIN ABHD11"/>
    <property type="match status" value="1"/>
</dbReference>
<dbReference type="Pfam" id="PF00561">
    <property type="entry name" value="Abhydrolase_1"/>
    <property type="match status" value="1"/>
</dbReference>
<dbReference type="Gene3D" id="3.40.50.1820">
    <property type="entry name" value="alpha/beta hydrolase"/>
    <property type="match status" value="1"/>
</dbReference>
<organism evidence="3 4">
    <name type="scientific">Arcicella rigui</name>
    <dbReference type="NCBI Taxonomy" id="797020"/>
    <lineage>
        <taxon>Bacteria</taxon>
        <taxon>Pseudomonadati</taxon>
        <taxon>Bacteroidota</taxon>
        <taxon>Cytophagia</taxon>
        <taxon>Cytophagales</taxon>
        <taxon>Flectobacillaceae</taxon>
        <taxon>Arcicella</taxon>
    </lineage>
</organism>
<proteinExistence type="predicted"/>
<name>A0ABU5Q946_9BACT</name>
<evidence type="ECO:0000313" key="3">
    <source>
        <dbReference type="EMBL" id="MEA5139361.1"/>
    </source>
</evidence>
<dbReference type="RefSeq" id="WP_323296523.1">
    <property type="nucleotide sequence ID" value="NZ_JAYFUM010000009.1"/>
</dbReference>
<comment type="caution">
    <text evidence="3">The sequence shown here is derived from an EMBL/GenBank/DDBJ whole genome shotgun (WGS) entry which is preliminary data.</text>
</comment>
<keyword evidence="4" id="KW-1185">Reference proteome</keyword>
<dbReference type="PRINTS" id="PR00111">
    <property type="entry name" value="ABHYDROLASE"/>
</dbReference>
<keyword evidence="1 3" id="KW-0378">Hydrolase</keyword>
<feature type="domain" description="AB hydrolase-1" evidence="2">
    <location>
        <begin position="14"/>
        <end position="244"/>
    </location>
</feature>
<accession>A0ABU5Q946</accession>
<evidence type="ECO:0000259" key="2">
    <source>
        <dbReference type="Pfam" id="PF00561"/>
    </source>
</evidence>